<gene>
    <name evidence="2" type="primary">C1orf74</name>
    <name evidence="2" type="ORF">BLAG_LOCUS19136</name>
</gene>
<dbReference type="AlphaFoldDB" id="A0A8J9ZY51"/>
<name>A0A8J9ZY51_BRALA</name>
<organism evidence="2 3">
    <name type="scientific">Branchiostoma lanceolatum</name>
    <name type="common">Common lancelet</name>
    <name type="synonym">Amphioxus lanceolatum</name>
    <dbReference type="NCBI Taxonomy" id="7740"/>
    <lineage>
        <taxon>Eukaryota</taxon>
        <taxon>Metazoa</taxon>
        <taxon>Chordata</taxon>
        <taxon>Cephalochordata</taxon>
        <taxon>Leptocardii</taxon>
        <taxon>Amphioxiformes</taxon>
        <taxon>Branchiostomatidae</taxon>
        <taxon>Branchiostoma</taxon>
    </lineage>
</organism>
<dbReference type="InterPro" id="IPR027850">
    <property type="entry name" value="DUF4504"/>
</dbReference>
<evidence type="ECO:0000313" key="3">
    <source>
        <dbReference type="Proteomes" id="UP000838412"/>
    </source>
</evidence>
<comment type="similarity">
    <text evidence="1">Belongs to the UPF0739 family.</text>
</comment>
<dbReference type="PANTHER" id="PTHR31366">
    <property type="entry name" value="UPF0739 PROTEIN C1ORF74"/>
    <property type="match status" value="1"/>
</dbReference>
<dbReference type="Proteomes" id="UP000838412">
    <property type="component" value="Chromosome 5"/>
</dbReference>
<protein>
    <submittedName>
        <fullName evidence="2">C1orf74 protein</fullName>
    </submittedName>
</protein>
<reference evidence="2" key="1">
    <citation type="submission" date="2022-01" db="EMBL/GenBank/DDBJ databases">
        <authorList>
            <person name="Braso-Vives M."/>
        </authorList>
    </citation>
    <scope>NUCLEOTIDE SEQUENCE</scope>
</reference>
<dbReference type="Pfam" id="PF14953">
    <property type="entry name" value="DUF4504"/>
    <property type="match status" value="2"/>
</dbReference>
<dbReference type="EMBL" id="OV696690">
    <property type="protein sequence ID" value="CAH1265012.1"/>
    <property type="molecule type" value="Genomic_DNA"/>
</dbReference>
<sequence length="232" mass="26108">MAAASHLLTRWRQVVRNILGKKSAKHTADLMCDILAVDRDTSVAHLEAVQSDWHNFVVDVTFSLPEPRPATGFCTQTVRDCARDVVQYIAATMRDTSILQGNITPGESWNISTLFGLLVGYPVLYWYDPTQDSTCLSMVPLLVYNVYVCLDHDSATTAATALGEKSVCDCPDERNNHKHKLYSFSIPKNVKQDFSKQIDCWFKRVQEEFALQDAFCCLEMKCSEMTLPTVAL</sequence>
<proteinExistence type="inferred from homology"/>
<accession>A0A8J9ZY51</accession>
<keyword evidence="3" id="KW-1185">Reference proteome</keyword>
<evidence type="ECO:0000256" key="1">
    <source>
        <dbReference type="ARBA" id="ARBA00007065"/>
    </source>
</evidence>
<dbReference type="OrthoDB" id="10056365at2759"/>
<dbReference type="PANTHER" id="PTHR31366:SF2">
    <property type="entry name" value="UPF0739 PROTEIN C1ORF74"/>
    <property type="match status" value="1"/>
</dbReference>
<evidence type="ECO:0000313" key="2">
    <source>
        <dbReference type="EMBL" id="CAH1265012.1"/>
    </source>
</evidence>